<accession>A0ABQ6MJK1</accession>
<feature type="compositionally biased region" description="Basic residues" evidence="1">
    <location>
        <begin position="8"/>
        <end position="19"/>
    </location>
</feature>
<dbReference type="EMBL" id="BRYB01000293">
    <property type="protein sequence ID" value="GMI27097.1"/>
    <property type="molecule type" value="Genomic_DNA"/>
</dbReference>
<evidence type="ECO:0000256" key="1">
    <source>
        <dbReference type="SAM" id="MobiDB-lite"/>
    </source>
</evidence>
<keyword evidence="3" id="KW-1185">Reference proteome</keyword>
<comment type="caution">
    <text evidence="2">The sequence shown here is derived from an EMBL/GenBank/DDBJ whole genome shotgun (WGS) entry which is preliminary data.</text>
</comment>
<gene>
    <name evidence="2" type="ORF">TeGR_g2520</name>
</gene>
<feature type="compositionally biased region" description="Basic and acidic residues" evidence="1">
    <location>
        <begin position="156"/>
        <end position="166"/>
    </location>
</feature>
<reference evidence="2 3" key="1">
    <citation type="journal article" date="2023" name="Commun. Biol.">
        <title>Genome analysis of Parmales, the sister group of diatoms, reveals the evolutionary specialization of diatoms from phago-mixotrophs to photoautotrophs.</title>
        <authorList>
            <person name="Ban H."/>
            <person name="Sato S."/>
            <person name="Yoshikawa S."/>
            <person name="Yamada K."/>
            <person name="Nakamura Y."/>
            <person name="Ichinomiya M."/>
            <person name="Sato N."/>
            <person name="Blanc-Mathieu R."/>
            <person name="Endo H."/>
            <person name="Kuwata A."/>
            <person name="Ogata H."/>
        </authorList>
    </citation>
    <scope>NUCLEOTIDE SEQUENCE [LARGE SCALE GENOMIC DNA]</scope>
</reference>
<feature type="region of interest" description="Disordered" evidence="1">
    <location>
        <begin position="156"/>
        <end position="192"/>
    </location>
</feature>
<dbReference type="Proteomes" id="UP001165060">
    <property type="component" value="Unassembled WGS sequence"/>
</dbReference>
<evidence type="ECO:0000313" key="3">
    <source>
        <dbReference type="Proteomes" id="UP001165060"/>
    </source>
</evidence>
<feature type="region of interest" description="Disordered" evidence="1">
    <location>
        <begin position="1"/>
        <end position="59"/>
    </location>
</feature>
<organism evidence="2 3">
    <name type="scientific">Tetraparma gracilis</name>
    <dbReference type="NCBI Taxonomy" id="2962635"/>
    <lineage>
        <taxon>Eukaryota</taxon>
        <taxon>Sar</taxon>
        <taxon>Stramenopiles</taxon>
        <taxon>Ochrophyta</taxon>
        <taxon>Bolidophyceae</taxon>
        <taxon>Parmales</taxon>
        <taxon>Triparmaceae</taxon>
        <taxon>Tetraparma</taxon>
    </lineage>
</organism>
<feature type="compositionally biased region" description="Low complexity" evidence="1">
    <location>
        <begin position="26"/>
        <end position="50"/>
    </location>
</feature>
<proteinExistence type="predicted"/>
<evidence type="ECO:0000313" key="2">
    <source>
        <dbReference type="EMBL" id="GMI27097.1"/>
    </source>
</evidence>
<protein>
    <submittedName>
        <fullName evidence="2">Uncharacterized protein</fullName>
    </submittedName>
</protein>
<sequence length="354" mass="38211">MSGFLRRIGLKNPKKKKKAPPPSTPPEATESSSSARASSPAAPQDTGPSHPLLPPPSHDGPLTPHFSFWVFVVKGGKIAAGMRNAGLYGVSPGGEVLPVQSAAASKDPDADPGMPPPGGYRYDDGLACVDGGKYGSWVSLSETCKETLLRKYKDSASIDRKEEARRNTKPKVSLRKSAQLAPTPGLPSAFGGPSTRLPISISDYKYVNAVQNRLPLGVERGFQIQASLTSDPSDASRTEWSGKVPHLAGQVFTWSSLHPECVRVRFTSMKDWSTWMTDIADVPGVVNREGGIEVPTTHLWCDFDQYQFAFFYGDKCVARKDIAIPGFLRGPVDLAINWGLQKLENGESTEVESG</sequence>
<name>A0ABQ6MJK1_9STRA</name>